<name>A0A7K0DIP0_9NOCA</name>
<dbReference type="Proteomes" id="UP000431401">
    <property type="component" value="Unassembled WGS sequence"/>
</dbReference>
<accession>A0A7K0DIP0</accession>
<evidence type="ECO:0000256" key="1">
    <source>
        <dbReference type="SAM" id="MobiDB-lite"/>
    </source>
</evidence>
<dbReference type="RefSeq" id="WP_153339079.1">
    <property type="nucleotide sequence ID" value="NZ_WEGI01000002.1"/>
</dbReference>
<protein>
    <recommendedName>
        <fullName evidence="2">HTH cro/C1-type domain-containing protein</fullName>
    </recommendedName>
</protein>
<comment type="caution">
    <text evidence="3">The sequence shown here is derived from an EMBL/GenBank/DDBJ whole genome shotgun (WGS) entry which is preliminary data.</text>
</comment>
<dbReference type="Pfam" id="PF01381">
    <property type="entry name" value="HTH_3"/>
    <property type="match status" value="1"/>
</dbReference>
<dbReference type="InterPro" id="IPR001387">
    <property type="entry name" value="Cro/C1-type_HTH"/>
</dbReference>
<dbReference type="SUPFAM" id="SSF47413">
    <property type="entry name" value="lambda repressor-like DNA-binding domains"/>
    <property type="match status" value="1"/>
</dbReference>
<dbReference type="InterPro" id="IPR010982">
    <property type="entry name" value="Lambda_DNA-bd_dom_sf"/>
</dbReference>
<feature type="domain" description="HTH cro/C1-type" evidence="2">
    <location>
        <begin position="35"/>
        <end position="91"/>
    </location>
</feature>
<evidence type="ECO:0000313" key="4">
    <source>
        <dbReference type="Proteomes" id="UP000431401"/>
    </source>
</evidence>
<dbReference type="GO" id="GO:0003677">
    <property type="term" value="F:DNA binding"/>
    <property type="evidence" value="ECO:0007669"/>
    <property type="project" value="InterPro"/>
</dbReference>
<feature type="compositionally biased region" description="Basic and acidic residues" evidence="1">
    <location>
        <begin position="134"/>
        <end position="143"/>
    </location>
</feature>
<reference evidence="3 4" key="1">
    <citation type="submission" date="2019-10" db="EMBL/GenBank/DDBJ databases">
        <title>Nocardia macrotermitis sp. nov. and Nocardia aurantia sp. nov., isolated from the gut of fungus growing-termite Macrotermes natalensis.</title>
        <authorList>
            <person name="Benndorf R."/>
            <person name="Schwitalla J."/>
            <person name="Martin K."/>
            <person name="De Beer W."/>
            <person name="Kaster A.-K."/>
            <person name="Vollmers J."/>
            <person name="Poulsen M."/>
            <person name="Beemelmanns C."/>
        </authorList>
    </citation>
    <scope>NUCLEOTIDE SEQUENCE [LARGE SCALE GENOMIC DNA]</scope>
    <source>
        <strain evidence="3 4">RB56</strain>
    </source>
</reference>
<feature type="region of interest" description="Disordered" evidence="1">
    <location>
        <begin position="112"/>
        <end position="143"/>
    </location>
</feature>
<evidence type="ECO:0000313" key="3">
    <source>
        <dbReference type="EMBL" id="MQY25132.1"/>
    </source>
</evidence>
<evidence type="ECO:0000259" key="2">
    <source>
        <dbReference type="PROSITE" id="PS50943"/>
    </source>
</evidence>
<gene>
    <name evidence="3" type="ORF">NRB56_06880</name>
</gene>
<dbReference type="CDD" id="cd00093">
    <property type="entry name" value="HTH_XRE"/>
    <property type="match status" value="1"/>
</dbReference>
<dbReference type="SMART" id="SM00530">
    <property type="entry name" value="HTH_XRE"/>
    <property type="match status" value="1"/>
</dbReference>
<dbReference type="PROSITE" id="PS50943">
    <property type="entry name" value="HTH_CROC1"/>
    <property type="match status" value="1"/>
</dbReference>
<sequence>MTRREQVQALDLAGERNFRNAINLTKARRRLLRDLIGIRKRREISQAQVADAIGIDRSGISRFESDIEGSNPTIDVILRYAHAVGASIHMWAEPLEVAEARHVALIWQASADSSSPSRPDFHRPRPVDAANARAEWRHVGAGR</sequence>
<dbReference type="Gene3D" id="1.10.260.40">
    <property type="entry name" value="lambda repressor-like DNA-binding domains"/>
    <property type="match status" value="1"/>
</dbReference>
<keyword evidence="4" id="KW-1185">Reference proteome</keyword>
<dbReference type="OrthoDB" id="3256054at2"/>
<organism evidence="3 4">
    <name type="scientific">Nocardia aurantia</name>
    <dbReference type="NCBI Taxonomy" id="2585199"/>
    <lineage>
        <taxon>Bacteria</taxon>
        <taxon>Bacillati</taxon>
        <taxon>Actinomycetota</taxon>
        <taxon>Actinomycetes</taxon>
        <taxon>Mycobacteriales</taxon>
        <taxon>Nocardiaceae</taxon>
        <taxon>Nocardia</taxon>
    </lineage>
</organism>
<dbReference type="AlphaFoldDB" id="A0A7K0DIP0"/>
<proteinExistence type="predicted"/>
<dbReference type="EMBL" id="WEGI01000002">
    <property type="protein sequence ID" value="MQY25132.1"/>
    <property type="molecule type" value="Genomic_DNA"/>
</dbReference>